<dbReference type="InterPro" id="IPR000073">
    <property type="entry name" value="AB_hydrolase_1"/>
</dbReference>
<proteinExistence type="predicted"/>
<evidence type="ECO:0000313" key="4">
    <source>
        <dbReference type="Proteomes" id="UP001499843"/>
    </source>
</evidence>
<keyword evidence="3" id="KW-0378">Hydrolase</keyword>
<feature type="domain" description="AB hydrolase-1" evidence="2">
    <location>
        <begin position="5"/>
        <end position="245"/>
    </location>
</feature>
<dbReference type="Gene3D" id="3.40.50.1820">
    <property type="entry name" value="alpha/beta hydrolase"/>
    <property type="match status" value="1"/>
</dbReference>
<keyword evidence="4" id="KW-1185">Reference proteome</keyword>
<dbReference type="SUPFAM" id="SSF53474">
    <property type="entry name" value="alpha/beta-Hydrolases"/>
    <property type="match status" value="1"/>
</dbReference>
<evidence type="ECO:0000259" key="2">
    <source>
        <dbReference type="Pfam" id="PF12697"/>
    </source>
</evidence>
<dbReference type="Proteomes" id="UP001499843">
    <property type="component" value="Unassembled WGS sequence"/>
</dbReference>
<protein>
    <submittedName>
        <fullName evidence="3">Alpha/beta fold hydrolase</fullName>
    </submittedName>
</protein>
<dbReference type="GO" id="GO:0016787">
    <property type="term" value="F:hydrolase activity"/>
    <property type="evidence" value="ECO:0007669"/>
    <property type="project" value="UniProtKB-KW"/>
</dbReference>
<feature type="region of interest" description="Disordered" evidence="1">
    <location>
        <begin position="98"/>
        <end position="139"/>
    </location>
</feature>
<gene>
    <name evidence="3" type="ORF">GCM10009850_115140</name>
</gene>
<comment type="caution">
    <text evidence="3">The sequence shown here is derived from an EMBL/GenBank/DDBJ whole genome shotgun (WGS) entry which is preliminary data.</text>
</comment>
<dbReference type="InterPro" id="IPR029058">
    <property type="entry name" value="AB_hydrolase_fold"/>
</dbReference>
<sequence>MKRNVVFIHGLWIHSTSWQPWQEHFERERYDTYAPGWPGDAATVAATRADPTGMAGVGVDEITYAYTEFFAGLSAPPIVIGHSFGGLIGPEAPGPRPGCGGCGHLTHADQGNPRPAAEPTALQPPRAGESAEPEQDRRADRQAVRLLLRQCLPAAESAQLHQRFVIPGPGRPLFQASSAGFTPNAPTAVDTRRVDREPLLLVAAGKDRTVPAAVVQAAHKLYAASSADTELAQYPERGHSTPFDRGWRGLSEATLDWLARRGL</sequence>
<accession>A0ABN3D397</accession>
<evidence type="ECO:0000313" key="3">
    <source>
        <dbReference type="EMBL" id="GAA2216045.1"/>
    </source>
</evidence>
<name>A0ABN3D397_9ACTN</name>
<organism evidence="3 4">
    <name type="scientific">Nonomuraea monospora</name>
    <dbReference type="NCBI Taxonomy" id="568818"/>
    <lineage>
        <taxon>Bacteria</taxon>
        <taxon>Bacillati</taxon>
        <taxon>Actinomycetota</taxon>
        <taxon>Actinomycetes</taxon>
        <taxon>Streptosporangiales</taxon>
        <taxon>Streptosporangiaceae</taxon>
        <taxon>Nonomuraea</taxon>
    </lineage>
</organism>
<dbReference type="EMBL" id="BAAAQX010000059">
    <property type="protein sequence ID" value="GAA2216045.1"/>
    <property type="molecule type" value="Genomic_DNA"/>
</dbReference>
<reference evidence="3 4" key="1">
    <citation type="journal article" date="2019" name="Int. J. Syst. Evol. Microbiol.">
        <title>The Global Catalogue of Microorganisms (GCM) 10K type strain sequencing project: providing services to taxonomists for standard genome sequencing and annotation.</title>
        <authorList>
            <consortium name="The Broad Institute Genomics Platform"/>
            <consortium name="The Broad Institute Genome Sequencing Center for Infectious Disease"/>
            <person name="Wu L."/>
            <person name="Ma J."/>
        </authorList>
    </citation>
    <scope>NUCLEOTIDE SEQUENCE [LARGE SCALE GENOMIC DNA]</scope>
    <source>
        <strain evidence="3 4">JCM 16114</strain>
    </source>
</reference>
<evidence type="ECO:0000256" key="1">
    <source>
        <dbReference type="SAM" id="MobiDB-lite"/>
    </source>
</evidence>
<dbReference type="Pfam" id="PF12697">
    <property type="entry name" value="Abhydrolase_6"/>
    <property type="match status" value="1"/>
</dbReference>
<dbReference type="RefSeq" id="WP_344495274.1">
    <property type="nucleotide sequence ID" value="NZ_BAAAQX010000059.1"/>
</dbReference>